<accession>A0A3R7PWJ6</accession>
<dbReference type="OrthoDB" id="6138663at2759"/>
<dbReference type="STRING" id="6689.A0A3R7PWJ6"/>
<dbReference type="EMBL" id="QCYY01004000">
    <property type="protein sequence ID" value="ROT61765.1"/>
    <property type="molecule type" value="Genomic_DNA"/>
</dbReference>
<protein>
    <submittedName>
        <fullName evidence="2">Carbohydrate sulfotransferase 5</fullName>
    </submittedName>
</protein>
<sequence length="336" mass="39070">MAVGIYLHRRRSAEPPGTYYHYEPPSRLRHQPGAVWRGRDPGPPQPEAPPHLRLQRNGCAWDSEGREGDKEGEGRGASTRCGMARTTQALHNLKHLLTCDYSEMEHYLDYGPEHPWLFTHNQVLWSRCQAAPDLCWKPEFLSPFCSLFPFQSLKTVRLRLNLTQELLQDKKLGVQVLLLVRDPRGTMQSRRHRDWCPGEPDCDDPARLCGDLVSDYNTALVLRRKFPHSFRAVRYEDLSFDAYNMTKELFDFFHLSYHPRVQSFLDTHTKQTIGGVSSTFRDSKTAPIHWKTDLEWAEVERIQKACHKALKLWGYNVAKNEDHLRAFMPVGRFKFP</sequence>
<dbReference type="InterPro" id="IPR027417">
    <property type="entry name" value="P-loop_NTPase"/>
</dbReference>
<gene>
    <name evidence="2" type="ORF">C7M84_020423</name>
</gene>
<organism evidence="2 3">
    <name type="scientific">Penaeus vannamei</name>
    <name type="common">Whiteleg shrimp</name>
    <name type="synonym">Litopenaeus vannamei</name>
    <dbReference type="NCBI Taxonomy" id="6689"/>
    <lineage>
        <taxon>Eukaryota</taxon>
        <taxon>Metazoa</taxon>
        <taxon>Ecdysozoa</taxon>
        <taxon>Arthropoda</taxon>
        <taxon>Crustacea</taxon>
        <taxon>Multicrustacea</taxon>
        <taxon>Malacostraca</taxon>
        <taxon>Eumalacostraca</taxon>
        <taxon>Eucarida</taxon>
        <taxon>Decapoda</taxon>
        <taxon>Dendrobranchiata</taxon>
        <taxon>Penaeoidea</taxon>
        <taxon>Penaeidae</taxon>
        <taxon>Penaeus</taxon>
    </lineage>
</organism>
<feature type="region of interest" description="Disordered" evidence="1">
    <location>
        <begin position="14"/>
        <end position="54"/>
    </location>
</feature>
<reference evidence="2 3" key="1">
    <citation type="submission" date="2018-04" db="EMBL/GenBank/DDBJ databases">
        <authorList>
            <person name="Zhang X."/>
            <person name="Yuan J."/>
            <person name="Li F."/>
            <person name="Xiang J."/>
        </authorList>
    </citation>
    <scope>NUCLEOTIDE SEQUENCE [LARGE SCALE GENOMIC DNA]</scope>
    <source>
        <tissue evidence="2">Muscle</tissue>
    </source>
</reference>
<dbReference type="GO" id="GO:0006044">
    <property type="term" value="P:N-acetylglucosamine metabolic process"/>
    <property type="evidence" value="ECO:0007669"/>
    <property type="project" value="TreeGrafter"/>
</dbReference>
<evidence type="ECO:0000313" key="3">
    <source>
        <dbReference type="Proteomes" id="UP000283509"/>
    </source>
</evidence>
<dbReference type="InterPro" id="IPR051135">
    <property type="entry name" value="Gal/GlcNAc/GalNAc_ST"/>
</dbReference>
<comment type="caution">
    <text evidence="2">The sequence shown here is derived from an EMBL/GenBank/DDBJ whole genome shotgun (WGS) entry which is preliminary data.</text>
</comment>
<dbReference type="Gene3D" id="3.40.50.300">
    <property type="entry name" value="P-loop containing nucleotide triphosphate hydrolases"/>
    <property type="match status" value="1"/>
</dbReference>
<dbReference type="PANTHER" id="PTHR10704">
    <property type="entry name" value="CARBOHYDRATE SULFOTRANSFERASE"/>
    <property type="match status" value="1"/>
</dbReference>
<dbReference type="PANTHER" id="PTHR10704:SF44">
    <property type="entry name" value="LD35051P-RELATED"/>
    <property type="match status" value="1"/>
</dbReference>
<keyword evidence="3" id="KW-1185">Reference proteome</keyword>
<name>A0A3R7PWJ6_PENVA</name>
<dbReference type="AlphaFoldDB" id="A0A3R7PWJ6"/>
<reference evidence="2 3" key="2">
    <citation type="submission" date="2019-01" db="EMBL/GenBank/DDBJ databases">
        <title>The decoding of complex shrimp genome reveals the adaptation for benthos swimmer, frequently molting mechanism and breeding impact on genome.</title>
        <authorList>
            <person name="Sun Y."/>
            <person name="Gao Y."/>
            <person name="Yu Y."/>
        </authorList>
    </citation>
    <scope>NUCLEOTIDE SEQUENCE [LARGE SCALE GENOMIC DNA]</scope>
    <source>
        <tissue evidence="2">Muscle</tissue>
    </source>
</reference>
<evidence type="ECO:0000256" key="1">
    <source>
        <dbReference type="SAM" id="MobiDB-lite"/>
    </source>
</evidence>
<dbReference type="SUPFAM" id="SSF52540">
    <property type="entry name" value="P-loop containing nucleoside triphosphate hydrolases"/>
    <property type="match status" value="1"/>
</dbReference>
<dbReference type="GO" id="GO:0006790">
    <property type="term" value="P:sulfur compound metabolic process"/>
    <property type="evidence" value="ECO:0007669"/>
    <property type="project" value="TreeGrafter"/>
</dbReference>
<evidence type="ECO:0000313" key="2">
    <source>
        <dbReference type="EMBL" id="ROT61765.1"/>
    </source>
</evidence>
<dbReference type="GO" id="GO:0001517">
    <property type="term" value="F:N-acetylglucosamine 6-O-sulfotransferase activity"/>
    <property type="evidence" value="ECO:0007669"/>
    <property type="project" value="TreeGrafter"/>
</dbReference>
<dbReference type="Proteomes" id="UP000283509">
    <property type="component" value="Unassembled WGS sequence"/>
</dbReference>
<proteinExistence type="predicted"/>
<keyword evidence="2" id="KW-0808">Transferase</keyword>